<keyword evidence="1" id="KW-0677">Repeat</keyword>
<proteinExistence type="predicted"/>
<dbReference type="OrthoDB" id="47600at2759"/>
<dbReference type="InParanoid" id="A0A1Z5KPA3"/>
<evidence type="ECO:0000313" key="3">
    <source>
        <dbReference type="Proteomes" id="UP000198406"/>
    </source>
</evidence>
<dbReference type="Pfam" id="PF13812">
    <property type="entry name" value="PPR_3"/>
    <property type="match status" value="1"/>
</dbReference>
<gene>
    <name evidence="2" type="ORF">FisN_6Lh021</name>
</gene>
<dbReference type="PANTHER" id="PTHR47942">
    <property type="entry name" value="TETRATRICOPEPTIDE REPEAT (TPR)-LIKE SUPERFAMILY PROTEIN-RELATED"/>
    <property type="match status" value="1"/>
</dbReference>
<protein>
    <recommendedName>
        <fullName evidence="4">Pentacotripeptide-repeat region of PRORP domain-containing protein</fullName>
    </recommendedName>
</protein>
<dbReference type="AlphaFoldDB" id="A0A1Z5KPA3"/>
<evidence type="ECO:0000256" key="1">
    <source>
        <dbReference type="ARBA" id="ARBA00022737"/>
    </source>
</evidence>
<accession>A0A1Z5KPA3</accession>
<keyword evidence="3" id="KW-1185">Reference proteome</keyword>
<dbReference type="PANTHER" id="PTHR47942:SF63">
    <property type="entry name" value="PENTATRICOPEPTIDE REPEAT-CONTAINING PROTEIN"/>
    <property type="match status" value="1"/>
</dbReference>
<evidence type="ECO:0008006" key="4">
    <source>
        <dbReference type="Google" id="ProtNLM"/>
    </source>
</evidence>
<sequence length="608" mass="69435">MDQLYKVLEAWMEACLEGHGIYAAQQALYVLQTMEANFDQKTSSFYTPSTSFYDIVFHAFASCQGRREAAETVQSVLQRMLNRAKKSRRYYPQPTTKTFNIALNCWAKSNEYDAGLRAEELWQVMNDWHHNCKHETNGKRPVECAPNERTMAALVEAWGNSGHEDTPQRVLLLLQQAIDQQKFQTQLVNAIVFTNAIRAVTRRKHPLGAEKAEEILRLMQQSHVQPNTRTYAAVLHAYMTTAESNQLLISKTHAAERATAILQQMIQKYREGAADVKPNVYCFTTCIAAWARCQNDDDTELKPQEIAEGLWDELLQLYLESSDPAFRPSVEAGNAVLMAWMRATHVAEAMDRGNDVLVRMRQYAKPDLRSYNILLNGMNWRGMGGESLKLIEWMEQQRPELRPDRFSFNSVLAALAKDRTLPNAQEQAEVILRRMEFSSVGADQFSYATVLDAWSRSEDTTDKARRAEALVQVMMDRYVSGESQIKPDNFIFSNWIKACIPCKRNRHQNDDASRISAFRAMEIVKSGQYCKPNYVTYTNLFRVILYTHSKEQEQECRQLLNQTLVECADGGHVSIGIRDLLQSSNVSLPSAIPASWSRSVPLRDRPLS</sequence>
<dbReference type="Gene3D" id="1.25.40.10">
    <property type="entry name" value="Tetratricopeptide repeat domain"/>
    <property type="match status" value="4"/>
</dbReference>
<dbReference type="InterPro" id="IPR011990">
    <property type="entry name" value="TPR-like_helical_dom_sf"/>
</dbReference>
<dbReference type="InterPro" id="IPR002885">
    <property type="entry name" value="PPR_rpt"/>
</dbReference>
<dbReference type="Proteomes" id="UP000198406">
    <property type="component" value="Unassembled WGS sequence"/>
</dbReference>
<reference evidence="2 3" key="1">
    <citation type="journal article" date="2015" name="Plant Cell">
        <title>Oil accumulation by the oleaginous diatom Fistulifera solaris as revealed by the genome and transcriptome.</title>
        <authorList>
            <person name="Tanaka T."/>
            <person name="Maeda Y."/>
            <person name="Veluchamy A."/>
            <person name="Tanaka M."/>
            <person name="Abida H."/>
            <person name="Marechal E."/>
            <person name="Bowler C."/>
            <person name="Muto M."/>
            <person name="Sunaga Y."/>
            <person name="Tanaka M."/>
            <person name="Yoshino T."/>
            <person name="Taniguchi T."/>
            <person name="Fukuda Y."/>
            <person name="Nemoto M."/>
            <person name="Matsumoto M."/>
            <person name="Wong P.S."/>
            <person name="Aburatani S."/>
            <person name="Fujibuchi W."/>
        </authorList>
    </citation>
    <scope>NUCLEOTIDE SEQUENCE [LARGE SCALE GENOMIC DNA]</scope>
    <source>
        <strain evidence="2 3">JPCC DA0580</strain>
    </source>
</reference>
<evidence type="ECO:0000313" key="2">
    <source>
        <dbReference type="EMBL" id="GAX28154.1"/>
    </source>
</evidence>
<organism evidence="2 3">
    <name type="scientific">Fistulifera solaris</name>
    <name type="common">Oleaginous diatom</name>
    <dbReference type="NCBI Taxonomy" id="1519565"/>
    <lineage>
        <taxon>Eukaryota</taxon>
        <taxon>Sar</taxon>
        <taxon>Stramenopiles</taxon>
        <taxon>Ochrophyta</taxon>
        <taxon>Bacillariophyta</taxon>
        <taxon>Bacillariophyceae</taxon>
        <taxon>Bacillariophycidae</taxon>
        <taxon>Naviculales</taxon>
        <taxon>Naviculaceae</taxon>
        <taxon>Fistulifera</taxon>
    </lineage>
</organism>
<name>A0A1Z5KPA3_FISSO</name>
<dbReference type="EMBL" id="BDSP01000266">
    <property type="protein sequence ID" value="GAX28154.1"/>
    <property type="molecule type" value="Genomic_DNA"/>
</dbReference>
<dbReference type="InterPro" id="IPR051222">
    <property type="entry name" value="PPR/CCM1_RNA-binding"/>
</dbReference>
<comment type="caution">
    <text evidence="2">The sequence shown here is derived from an EMBL/GenBank/DDBJ whole genome shotgun (WGS) entry which is preliminary data.</text>
</comment>